<dbReference type="InterPro" id="IPR036322">
    <property type="entry name" value="WD40_repeat_dom_sf"/>
</dbReference>
<dbReference type="GO" id="GO:0005509">
    <property type="term" value="F:calcium ion binding"/>
    <property type="evidence" value="ECO:0007669"/>
    <property type="project" value="InterPro"/>
</dbReference>
<dbReference type="OrthoDB" id="47802at2759"/>
<dbReference type="PROSITE" id="PS50222">
    <property type="entry name" value="EF_HAND_2"/>
    <property type="match status" value="1"/>
</dbReference>
<dbReference type="PANTHER" id="PTHR13720:SF33">
    <property type="entry name" value="HELP DOMAIN-CONTAINING PROTEIN"/>
    <property type="match status" value="1"/>
</dbReference>
<evidence type="ECO:0000313" key="6">
    <source>
        <dbReference type="Proteomes" id="UP000075714"/>
    </source>
</evidence>
<dbReference type="Pfam" id="PF00400">
    <property type="entry name" value="WD40"/>
    <property type="match status" value="1"/>
</dbReference>
<evidence type="ECO:0000256" key="3">
    <source>
        <dbReference type="SAM" id="MobiDB-lite"/>
    </source>
</evidence>
<dbReference type="SMART" id="SM00320">
    <property type="entry name" value="WD40"/>
    <property type="match status" value="5"/>
</dbReference>
<dbReference type="SUPFAM" id="SSF50978">
    <property type="entry name" value="WD40 repeat-like"/>
    <property type="match status" value="1"/>
</dbReference>
<evidence type="ECO:0000313" key="5">
    <source>
        <dbReference type="EMBL" id="KXZ48848.1"/>
    </source>
</evidence>
<reference evidence="6" key="1">
    <citation type="journal article" date="2016" name="Nat. Commun.">
        <title>The Gonium pectorale genome demonstrates co-option of cell cycle regulation during the evolution of multicellularity.</title>
        <authorList>
            <person name="Hanschen E.R."/>
            <person name="Marriage T.N."/>
            <person name="Ferris P.J."/>
            <person name="Hamaji T."/>
            <person name="Toyoda A."/>
            <person name="Fujiyama A."/>
            <person name="Neme R."/>
            <person name="Noguchi H."/>
            <person name="Minakuchi Y."/>
            <person name="Suzuki M."/>
            <person name="Kawai-Toyooka H."/>
            <person name="Smith D.R."/>
            <person name="Sparks H."/>
            <person name="Anderson J."/>
            <person name="Bakaric R."/>
            <person name="Luria V."/>
            <person name="Karger A."/>
            <person name="Kirschner M.W."/>
            <person name="Durand P.M."/>
            <person name="Michod R.E."/>
            <person name="Nozaki H."/>
            <person name="Olson B.J."/>
        </authorList>
    </citation>
    <scope>NUCLEOTIDE SEQUENCE [LARGE SCALE GENOMIC DNA]</scope>
    <source>
        <strain evidence="6">NIES-2863</strain>
    </source>
</reference>
<dbReference type="GO" id="GO:0008017">
    <property type="term" value="F:microtubule binding"/>
    <property type="evidence" value="ECO:0007669"/>
    <property type="project" value="TreeGrafter"/>
</dbReference>
<dbReference type="Proteomes" id="UP000075714">
    <property type="component" value="Unassembled WGS sequence"/>
</dbReference>
<dbReference type="InterPro" id="IPR001680">
    <property type="entry name" value="WD40_rpt"/>
</dbReference>
<evidence type="ECO:0000256" key="2">
    <source>
        <dbReference type="ARBA" id="ARBA00022737"/>
    </source>
</evidence>
<feature type="compositionally biased region" description="Basic and acidic residues" evidence="3">
    <location>
        <begin position="42"/>
        <end position="52"/>
    </location>
</feature>
<dbReference type="InterPro" id="IPR002048">
    <property type="entry name" value="EF_hand_dom"/>
</dbReference>
<dbReference type="STRING" id="33097.A0A150GG84"/>
<accession>A0A150GG84</accession>
<keyword evidence="6" id="KW-1185">Reference proteome</keyword>
<sequence>MAESLGGSRGRNEGVGGTKNVGLGRTQGPGRNGGGGILDRPATAREARDGRLNRTGAIKAVLGGGGGSSVPRQRPSSAPRERGGPLSAQVRVEENRRIKEADFWGREADLRANKPDLPAFWSVRTHGQSYHDERLAAGASNFYRLAAPPGLNASAQRDPVASALGPATLQQAALRKSLETGRRHFTSLADLAPLPHGAEASQPLSDADREFLLSRLTPYQRIHALHQCLDKDATMVCKEWIPWPLSILNRDTLNAEREGRKPRPPKYDIRDWNGGAAQRDMLMRLATGELEYMMRRHLKYMSDQTCGAARAPAAMEKDILRQAFWRVDPNKTGTVSIQQFLQARTPAWRKGRGGREGQAINPGVWQNILRLLEYVDTWVKGKDIKGKMKYHQVLKPLRTVLLDRNMAAALFVKYGFDKDGLLPYVVFINALCETPSRLLGHEVVLDKKSRGKNGLEDELDIAMCLGNAKIEYRYCASGVFPPADFSGQMGKRSFYPPKAHMWLEHVYGYAGMLEYTRQSNLFYTHNTGKPLRPENERAVRKALLAAQGADDKTQLRPEQAMRVEFVYYTGSVGVVLDKERFDAGLPCQRFFFGHSNDIQCLTIHPNRKWVATGQQKCTGDKEVPYACIWDVDTCQQLQRLDHDRDERGVIALCFSGSQHEGKGGELLLTVTSDDKHTIHVWRWLPHSDKYINAHYIPGWCLGPEKKMTPQMKQEMFYTGGGPYSIVEGETLDDSWLGRYPFDFDNWQAACSNPKHKQGQTHHGKEHEAVQAILRASREQLNLEAPAWEARADWWNQDPLPSPFPGCEPGPCPMWSHLEDPELRVRSEDADGLYFNLRRVKREDGFFQPGSDDEKRRLPHLEQTMLGRNGTPPMVYGLVWNPLKPSDGRRGSEFASYGVKHLKVWIADDDGRFIGTSGSFKAAHIENVLSAVYVPAMHALRSPGDSCILTGFASGRLGLWVPPYPTRVGAVYSLVRHFDAHGPGKPIALNDGTQCYGGVRALKLNKRKDGTLEVLSGGADGCVRRWVVQDVSGSRPDGAPVKGVNLARSPDESEREYKLMMAGTGLKREEPPMVVSLDAHDALDKEFIAGTDGCDIWEVDADPRVLVEGHEAPLDEVACHPEDPDTFGTACTSGKLRVWNARRRDVVMCADLGYKLSGIAYSQEQLAIRRHTHILAHNRNGTRTDPRGAQNEAGAVIYEGYHLAVSGERGELTVMRSDNLQPLVHRHDVISRQASTQTGEGGWGGRGEAGRGYVAIPELKYSPFGGPKMLAAAAADLTVYIYRADRNYQLLAK</sequence>
<keyword evidence="1" id="KW-0853">WD repeat</keyword>
<dbReference type="PANTHER" id="PTHR13720">
    <property type="entry name" value="WD-40 REPEAT PROTEIN"/>
    <property type="match status" value="1"/>
</dbReference>
<protein>
    <recommendedName>
        <fullName evidence="4">EF-hand domain-containing protein</fullName>
    </recommendedName>
</protein>
<dbReference type="Gene3D" id="2.130.10.10">
    <property type="entry name" value="YVTN repeat-like/Quinoprotein amine dehydrogenase"/>
    <property type="match status" value="2"/>
</dbReference>
<organism evidence="5 6">
    <name type="scientific">Gonium pectorale</name>
    <name type="common">Green alga</name>
    <dbReference type="NCBI Taxonomy" id="33097"/>
    <lineage>
        <taxon>Eukaryota</taxon>
        <taxon>Viridiplantae</taxon>
        <taxon>Chlorophyta</taxon>
        <taxon>core chlorophytes</taxon>
        <taxon>Chlorophyceae</taxon>
        <taxon>CS clade</taxon>
        <taxon>Chlamydomonadales</taxon>
        <taxon>Volvocaceae</taxon>
        <taxon>Gonium</taxon>
    </lineage>
</organism>
<gene>
    <name evidence="5" type="ORF">GPECTOR_25g433</name>
</gene>
<name>A0A150GG84_GONPE</name>
<comment type="caution">
    <text evidence="5">The sequence shown here is derived from an EMBL/GenBank/DDBJ whole genome shotgun (WGS) entry which is preliminary data.</text>
</comment>
<feature type="domain" description="EF-hand" evidence="4">
    <location>
        <begin position="315"/>
        <end position="350"/>
    </location>
</feature>
<dbReference type="SUPFAM" id="SSF47473">
    <property type="entry name" value="EF-hand"/>
    <property type="match status" value="1"/>
</dbReference>
<dbReference type="InterPro" id="IPR015943">
    <property type="entry name" value="WD40/YVTN_repeat-like_dom_sf"/>
</dbReference>
<feature type="region of interest" description="Disordered" evidence="3">
    <location>
        <begin position="1"/>
        <end position="88"/>
    </location>
</feature>
<evidence type="ECO:0000256" key="1">
    <source>
        <dbReference type="ARBA" id="ARBA00022574"/>
    </source>
</evidence>
<dbReference type="InterPro" id="IPR050630">
    <property type="entry name" value="WD_repeat_EMAP"/>
</dbReference>
<dbReference type="InterPro" id="IPR011992">
    <property type="entry name" value="EF-hand-dom_pair"/>
</dbReference>
<proteinExistence type="predicted"/>
<keyword evidence="2" id="KW-0677">Repeat</keyword>
<dbReference type="EMBL" id="LSYV01000026">
    <property type="protein sequence ID" value="KXZ48848.1"/>
    <property type="molecule type" value="Genomic_DNA"/>
</dbReference>
<evidence type="ECO:0000259" key="4">
    <source>
        <dbReference type="PROSITE" id="PS50222"/>
    </source>
</evidence>
<feature type="compositionally biased region" description="Gly residues" evidence="3">
    <location>
        <begin position="7"/>
        <end position="37"/>
    </location>
</feature>